<proteinExistence type="predicted"/>
<accession>A0ABM7HVU1</accession>
<evidence type="ECO:0000313" key="2">
    <source>
        <dbReference type="Proteomes" id="UP000465622"/>
    </source>
</evidence>
<organism evidence="1 2">
    <name type="scientific">Mycolicibacterium mageritense</name>
    <name type="common">Mycobacterium mageritense</name>
    <dbReference type="NCBI Taxonomy" id="53462"/>
    <lineage>
        <taxon>Bacteria</taxon>
        <taxon>Bacillati</taxon>
        <taxon>Actinomycetota</taxon>
        <taxon>Actinomycetes</taxon>
        <taxon>Mycobacteriales</taxon>
        <taxon>Mycobacteriaceae</taxon>
        <taxon>Mycolicibacterium</taxon>
    </lineage>
</organism>
<protein>
    <recommendedName>
        <fullName evidence="3">DUF1364 family protein</fullName>
    </recommendedName>
</protein>
<gene>
    <name evidence="1" type="ORF">MMAGJ_40000</name>
</gene>
<evidence type="ECO:0000313" key="1">
    <source>
        <dbReference type="EMBL" id="BBX34718.1"/>
    </source>
</evidence>
<evidence type="ECO:0008006" key="3">
    <source>
        <dbReference type="Google" id="ProtNLM"/>
    </source>
</evidence>
<sequence length="107" mass="12365">MDPHTVVYTFGGRLTTRGVRCDDENLVARPAEMLDHPKHRVGDAVDIREERLCNDCNAHIKMLPAGTVAEVSGGDTTRKNLTQREYWVRLLTCGYRARWRQSWLSWH</sequence>
<dbReference type="EMBL" id="AP022567">
    <property type="protein sequence ID" value="BBX34718.1"/>
    <property type="molecule type" value="Genomic_DNA"/>
</dbReference>
<dbReference type="Proteomes" id="UP000465622">
    <property type="component" value="Chromosome"/>
</dbReference>
<reference evidence="1 2" key="1">
    <citation type="journal article" date="2019" name="Emerg. Microbes Infect.">
        <title>Comprehensive subspecies identification of 175 nontuberculous mycobacteria species based on 7547 genomic profiles.</title>
        <authorList>
            <person name="Matsumoto Y."/>
            <person name="Kinjo T."/>
            <person name="Motooka D."/>
            <person name="Nabeya D."/>
            <person name="Jung N."/>
            <person name="Uechi K."/>
            <person name="Horii T."/>
            <person name="Iida T."/>
            <person name="Fujita J."/>
            <person name="Nakamura S."/>
        </authorList>
    </citation>
    <scope>NUCLEOTIDE SEQUENCE [LARGE SCALE GENOMIC DNA]</scope>
    <source>
        <strain evidence="1 2">JCM 12375</strain>
    </source>
</reference>
<keyword evidence="2" id="KW-1185">Reference proteome</keyword>
<name>A0ABM7HVU1_MYCME</name>